<proteinExistence type="predicted"/>
<reference evidence="1" key="1">
    <citation type="submission" date="2023-03" db="EMBL/GenBank/DDBJ databases">
        <title>Massive genome expansion in bonnet fungi (Mycena s.s.) driven by repeated elements and novel gene families across ecological guilds.</title>
        <authorList>
            <consortium name="Lawrence Berkeley National Laboratory"/>
            <person name="Harder C.B."/>
            <person name="Miyauchi S."/>
            <person name="Viragh M."/>
            <person name="Kuo A."/>
            <person name="Thoen E."/>
            <person name="Andreopoulos B."/>
            <person name="Lu D."/>
            <person name="Skrede I."/>
            <person name="Drula E."/>
            <person name="Henrissat B."/>
            <person name="Morin E."/>
            <person name="Kohler A."/>
            <person name="Barry K."/>
            <person name="LaButti K."/>
            <person name="Morin E."/>
            <person name="Salamov A."/>
            <person name="Lipzen A."/>
            <person name="Mereny Z."/>
            <person name="Hegedus B."/>
            <person name="Baldrian P."/>
            <person name="Stursova M."/>
            <person name="Weitz H."/>
            <person name="Taylor A."/>
            <person name="Grigoriev I.V."/>
            <person name="Nagy L.G."/>
            <person name="Martin F."/>
            <person name="Kauserud H."/>
        </authorList>
    </citation>
    <scope>NUCLEOTIDE SEQUENCE</scope>
    <source>
        <strain evidence="1">CBHHK182m</strain>
    </source>
</reference>
<evidence type="ECO:0000313" key="1">
    <source>
        <dbReference type="EMBL" id="KAJ7752937.1"/>
    </source>
</evidence>
<accession>A0AAD7NBM5</accession>
<name>A0AAD7NBM5_9AGAR</name>
<dbReference type="AlphaFoldDB" id="A0AAD7NBM5"/>
<sequence>MPVSHDWDAPKELVVETVFGPRYRSKLPVGSPKPRFNRMEAGLGQAWAVKVEYPVKVRSGAALVRELDRAIPFLWEELYAIPGNIVRHIGNVSPDARRNRAWYSVMHPATEAAILQVATNRPAFLQSRGTGILEAPRPANMWPNEDFWLTSGKSINAQESQGCMDACRRPTFFVPRVVADRATRPFPASQPRWDASNDDERHYLCLEYNGNEESFTDFSYPTGALIEAHYPPDGPIALLGHMAPTTDTQPCISHIAGPESHSYRIRVCLDPYPHLIFISHVQLESEAKRRREEGPQP</sequence>
<dbReference type="Proteomes" id="UP001215598">
    <property type="component" value="Unassembled WGS sequence"/>
</dbReference>
<comment type="caution">
    <text evidence="1">The sequence shown here is derived from an EMBL/GenBank/DDBJ whole genome shotgun (WGS) entry which is preliminary data.</text>
</comment>
<evidence type="ECO:0000313" key="2">
    <source>
        <dbReference type="Proteomes" id="UP001215598"/>
    </source>
</evidence>
<organism evidence="1 2">
    <name type="scientific">Mycena metata</name>
    <dbReference type="NCBI Taxonomy" id="1033252"/>
    <lineage>
        <taxon>Eukaryota</taxon>
        <taxon>Fungi</taxon>
        <taxon>Dikarya</taxon>
        <taxon>Basidiomycota</taxon>
        <taxon>Agaricomycotina</taxon>
        <taxon>Agaricomycetes</taxon>
        <taxon>Agaricomycetidae</taxon>
        <taxon>Agaricales</taxon>
        <taxon>Marasmiineae</taxon>
        <taxon>Mycenaceae</taxon>
        <taxon>Mycena</taxon>
    </lineage>
</organism>
<keyword evidence="2" id="KW-1185">Reference proteome</keyword>
<dbReference type="EMBL" id="JARKIB010000057">
    <property type="protein sequence ID" value="KAJ7752937.1"/>
    <property type="molecule type" value="Genomic_DNA"/>
</dbReference>
<gene>
    <name evidence="1" type="ORF">B0H16DRAFT_1459654</name>
</gene>
<protein>
    <submittedName>
        <fullName evidence="1">Uncharacterized protein</fullName>
    </submittedName>
</protein>